<feature type="region of interest" description="Disordered" evidence="1">
    <location>
        <begin position="784"/>
        <end position="805"/>
    </location>
</feature>
<feature type="compositionally biased region" description="Pro residues" evidence="1">
    <location>
        <begin position="743"/>
        <end position="755"/>
    </location>
</feature>
<dbReference type="PANTHER" id="PTHR43628:SF1">
    <property type="entry name" value="CHITIN SYNTHASE REGULATORY FACTOR 2-RELATED"/>
    <property type="match status" value="1"/>
</dbReference>
<keyword evidence="3" id="KW-1185">Reference proteome</keyword>
<dbReference type="OrthoDB" id="179154at2"/>
<sequence>MAGPTQFRQYHISQDAEGHHIEVVRNDEQVAVLAFDGVRQLFVVCRVLLKQLNNAADFAERLRKLQSSGLPKLAKVFESGEDEGNTFYITTLVDGETLGEYLGRQDKLPLRLAVGLAMEAMEAAQSLVSVGDFIMDEPLEAIGVLQSGASSLELRVADFRLNALKSGKPPKSSALKAEFKSRAGVLHEGLLQAQKEKGGADGVSAAEFAKWLKALLLACEPGVEGTIEEWLGKWRAFAETLTKVPDLEGALKPVTLLGSQLPTAQQVAQCAALQVKMQSQRVDPAQPYALRGLLMKSGQPVMVEPLPSASLTGPPAVEALDEVKNLHKAGKFPNLVPLVFVEEHKGVRCVAEAAVNGVSLKELLEARGKLDVQETYLVLAGVDAALTQLEKAKLGVRRLRVEDVFLFTGAAKEAEGVAELLVQKLDEWPGFSIVLRVHNSLHSMGGRGFDPATLMPLNQGGGAGVEPVWHGGWMAALGSVMAGMSGSARSAMRRETGVAEIDTVFRLFDDELGRAARGEASGRAAFLSRFARVMQQFHLAQFTHAGGFWTELSGSTSAQDRAEEVSREVARPAPAPAPVKKGLRQMATAAPMMTVAEHEAVHEGSMGFAEMLIGNGQSSAEAPREGLRSIFHAGSDNGDDDAYSTDSSWVNMRDERPFLLNFLLMLTGSMIVGAALAHWSGRAIWQMAPVPVERTEIPAQPVKAELVLDLPVPTVPEAPKPGADSSGSSSAEPMSPPSVVEPTPAPVPNPTPAPASAPMAAPSVALPVEEEAEDGLTKELRDARQRGEKLSPAMRQRAESAAQSGNGEAMLAMGQSLMRGDAGRVDEQAGLEWLEKSVNTGNPQAMVTLADVYLQGRGVAVSPSRAVQLLQGAADQGVPEAQDKLSVCYARGIGTQKDDVKAFQLSEQAYRAGVTSARGNLGAMYLRGQGVAPDAEKAVLLFTEGAELGHSESMFALAQCLEYGNGTRVNLEQATQWYRAAARKGNAEAVRWCSEKRVAY</sequence>
<dbReference type="Pfam" id="PF08238">
    <property type="entry name" value="Sel1"/>
    <property type="match status" value="5"/>
</dbReference>
<dbReference type="SMART" id="SM00671">
    <property type="entry name" value="SEL1"/>
    <property type="match status" value="5"/>
</dbReference>
<organism evidence="2 3">
    <name type="scientific">Phragmitibacter flavus</name>
    <dbReference type="NCBI Taxonomy" id="2576071"/>
    <lineage>
        <taxon>Bacteria</taxon>
        <taxon>Pseudomonadati</taxon>
        <taxon>Verrucomicrobiota</taxon>
        <taxon>Verrucomicrobiia</taxon>
        <taxon>Verrucomicrobiales</taxon>
        <taxon>Verrucomicrobiaceae</taxon>
        <taxon>Phragmitibacter</taxon>
    </lineage>
</organism>
<dbReference type="EMBL" id="VAUV01000011">
    <property type="protein sequence ID" value="TLD69734.1"/>
    <property type="molecule type" value="Genomic_DNA"/>
</dbReference>
<dbReference type="Gene3D" id="1.25.40.10">
    <property type="entry name" value="Tetratricopeptide repeat domain"/>
    <property type="match status" value="2"/>
</dbReference>
<feature type="compositionally biased region" description="Low complexity" evidence="1">
    <location>
        <begin position="720"/>
        <end position="742"/>
    </location>
</feature>
<dbReference type="InterPro" id="IPR052945">
    <property type="entry name" value="Mitotic_Regulator"/>
</dbReference>
<accession>A0A5R8KBP6</accession>
<dbReference type="InterPro" id="IPR011009">
    <property type="entry name" value="Kinase-like_dom_sf"/>
</dbReference>
<dbReference type="SUPFAM" id="SSF81901">
    <property type="entry name" value="HCP-like"/>
    <property type="match status" value="1"/>
</dbReference>
<dbReference type="RefSeq" id="WP_138087194.1">
    <property type="nucleotide sequence ID" value="NZ_VAUV01000011.1"/>
</dbReference>
<reference evidence="2 3" key="1">
    <citation type="submission" date="2019-05" db="EMBL/GenBank/DDBJ databases">
        <title>Verrucobacter flavum gen. nov., sp. nov. a new member of the family Verrucomicrobiaceae.</title>
        <authorList>
            <person name="Szuroczki S."/>
            <person name="Abbaszade G."/>
            <person name="Szabo A."/>
            <person name="Felfoldi T."/>
            <person name="Schumann P."/>
            <person name="Boka K."/>
            <person name="Keki Z."/>
            <person name="Toumi M."/>
            <person name="Toth E."/>
        </authorList>
    </citation>
    <scope>NUCLEOTIDE SEQUENCE [LARGE SCALE GENOMIC DNA]</scope>
    <source>
        <strain evidence="2 3">MG-N-17</strain>
    </source>
</reference>
<dbReference type="PANTHER" id="PTHR43628">
    <property type="entry name" value="ACTIVATOR OF C KINASE PROTEIN 1-RELATED"/>
    <property type="match status" value="1"/>
</dbReference>
<gene>
    <name evidence="2" type="ORF">FEM03_15515</name>
</gene>
<evidence type="ECO:0000256" key="1">
    <source>
        <dbReference type="SAM" id="MobiDB-lite"/>
    </source>
</evidence>
<dbReference type="InterPro" id="IPR006597">
    <property type="entry name" value="Sel1-like"/>
</dbReference>
<dbReference type="SUPFAM" id="SSF56112">
    <property type="entry name" value="Protein kinase-like (PK-like)"/>
    <property type="match status" value="2"/>
</dbReference>
<proteinExistence type="predicted"/>
<protein>
    <recommendedName>
        <fullName evidence="4">Sel1 repeat family protein</fullName>
    </recommendedName>
</protein>
<feature type="region of interest" description="Disordered" evidence="1">
    <location>
        <begin position="713"/>
        <end position="760"/>
    </location>
</feature>
<dbReference type="AlphaFoldDB" id="A0A5R8KBP6"/>
<dbReference type="InterPro" id="IPR011990">
    <property type="entry name" value="TPR-like_helical_dom_sf"/>
</dbReference>
<evidence type="ECO:0000313" key="2">
    <source>
        <dbReference type="EMBL" id="TLD69734.1"/>
    </source>
</evidence>
<name>A0A5R8KBP6_9BACT</name>
<evidence type="ECO:0008006" key="4">
    <source>
        <dbReference type="Google" id="ProtNLM"/>
    </source>
</evidence>
<evidence type="ECO:0000313" key="3">
    <source>
        <dbReference type="Proteomes" id="UP000306196"/>
    </source>
</evidence>
<comment type="caution">
    <text evidence="2">The sequence shown here is derived from an EMBL/GenBank/DDBJ whole genome shotgun (WGS) entry which is preliminary data.</text>
</comment>
<dbReference type="Proteomes" id="UP000306196">
    <property type="component" value="Unassembled WGS sequence"/>
</dbReference>